<sequence>MEGFTIVDAGVGVIVLLSAVLAYSRGFVREALAIGGWVAAAIAAFIFAPQAQPLVQQIPVLDRFLGDSCELSMIAAFAVVLALTLVVASIFIPLFASAVQRSALGGVDQALGFLFGALRGLVLVAVAFLVYERALAGSSIPVVDNSRSAEIFQDFEARLNEQMPTDAPGWVVRKYEELVSSCPATATPEAEPAPAPEGGTGDDSGAKTLTAPSSGG</sequence>
<keyword evidence="2 6" id="KW-0812">Transmembrane</keyword>
<dbReference type="InterPro" id="IPR052719">
    <property type="entry name" value="CvpA-like"/>
</dbReference>
<proteinExistence type="predicted"/>
<dbReference type="RefSeq" id="WP_261494005.1">
    <property type="nucleotide sequence ID" value="NZ_JAOCQF010000001.1"/>
</dbReference>
<evidence type="ECO:0000256" key="1">
    <source>
        <dbReference type="ARBA" id="ARBA00004141"/>
    </source>
</evidence>
<keyword evidence="8" id="KW-1185">Reference proteome</keyword>
<keyword evidence="4 6" id="KW-0472">Membrane</keyword>
<evidence type="ECO:0000313" key="8">
    <source>
        <dbReference type="Proteomes" id="UP001205601"/>
    </source>
</evidence>
<evidence type="ECO:0000256" key="5">
    <source>
        <dbReference type="SAM" id="MobiDB-lite"/>
    </source>
</evidence>
<dbReference type="PANTHER" id="PTHR36926">
    <property type="entry name" value="COLICIN V PRODUCTION PROTEIN"/>
    <property type="match status" value="1"/>
</dbReference>
<evidence type="ECO:0000256" key="6">
    <source>
        <dbReference type="SAM" id="Phobius"/>
    </source>
</evidence>
<feature type="region of interest" description="Disordered" evidence="5">
    <location>
        <begin position="183"/>
        <end position="216"/>
    </location>
</feature>
<keyword evidence="3 6" id="KW-1133">Transmembrane helix</keyword>
<feature type="compositionally biased region" description="Low complexity" evidence="5">
    <location>
        <begin position="183"/>
        <end position="192"/>
    </location>
</feature>
<feature type="transmembrane region" description="Helical" evidence="6">
    <location>
        <begin position="71"/>
        <end position="99"/>
    </location>
</feature>
<evidence type="ECO:0000256" key="3">
    <source>
        <dbReference type="ARBA" id="ARBA00022989"/>
    </source>
</evidence>
<evidence type="ECO:0000313" key="7">
    <source>
        <dbReference type="EMBL" id="MCT8328577.1"/>
    </source>
</evidence>
<feature type="transmembrane region" description="Helical" evidence="6">
    <location>
        <begin position="31"/>
        <end position="51"/>
    </location>
</feature>
<dbReference type="Pfam" id="PF02674">
    <property type="entry name" value="Colicin_V"/>
    <property type="match status" value="1"/>
</dbReference>
<comment type="subcellular location">
    <subcellularLocation>
        <location evidence="1">Membrane</location>
        <topology evidence="1">Multi-pass membrane protein</topology>
    </subcellularLocation>
</comment>
<gene>
    <name evidence="7" type="ORF">N5I32_03510</name>
</gene>
<dbReference type="EMBL" id="JAOCQF010000001">
    <property type="protein sequence ID" value="MCT8328577.1"/>
    <property type="molecule type" value="Genomic_DNA"/>
</dbReference>
<comment type="caution">
    <text evidence="7">The sequence shown here is derived from an EMBL/GenBank/DDBJ whole genome shotgun (WGS) entry which is preliminary data.</text>
</comment>
<accession>A0ABT2NI28</accession>
<name>A0ABT2NI28_9RHOB</name>
<dbReference type="InterPro" id="IPR003825">
    <property type="entry name" value="Colicin-V_CvpA"/>
</dbReference>
<evidence type="ECO:0000256" key="2">
    <source>
        <dbReference type="ARBA" id="ARBA00022692"/>
    </source>
</evidence>
<evidence type="ECO:0000256" key="4">
    <source>
        <dbReference type="ARBA" id="ARBA00023136"/>
    </source>
</evidence>
<organism evidence="7 8">
    <name type="scientific">Albidovulum sediminis</name>
    <dbReference type="NCBI Taxonomy" id="3066345"/>
    <lineage>
        <taxon>Bacteria</taxon>
        <taxon>Pseudomonadati</taxon>
        <taxon>Pseudomonadota</taxon>
        <taxon>Alphaproteobacteria</taxon>
        <taxon>Rhodobacterales</taxon>
        <taxon>Paracoccaceae</taxon>
        <taxon>Albidovulum</taxon>
    </lineage>
</organism>
<dbReference type="Proteomes" id="UP001205601">
    <property type="component" value="Unassembled WGS sequence"/>
</dbReference>
<dbReference type="PANTHER" id="PTHR36926:SF1">
    <property type="entry name" value="COLICIN V PRODUCTION PROTEIN"/>
    <property type="match status" value="1"/>
</dbReference>
<reference evidence="8" key="1">
    <citation type="submission" date="2023-07" db="EMBL/GenBank/DDBJ databases">
        <title>Defluviimonas sediminis sp. nov., isolated from mangrove sediment.</title>
        <authorList>
            <person name="Liu L."/>
            <person name="Li J."/>
            <person name="Huang Y."/>
            <person name="Pan J."/>
            <person name="Li M."/>
        </authorList>
    </citation>
    <scope>NUCLEOTIDE SEQUENCE [LARGE SCALE GENOMIC DNA]</scope>
    <source>
        <strain evidence="8">FT324</strain>
    </source>
</reference>
<feature type="transmembrane region" description="Helical" evidence="6">
    <location>
        <begin position="111"/>
        <end position="131"/>
    </location>
</feature>
<protein>
    <submittedName>
        <fullName evidence="7">CvpA family protein</fullName>
    </submittedName>
</protein>
<feature type="transmembrane region" description="Helical" evidence="6">
    <location>
        <begin position="6"/>
        <end position="24"/>
    </location>
</feature>